<dbReference type="RefSeq" id="WP_379043111.1">
    <property type="nucleotide sequence ID" value="NZ_JBHULZ010000008.1"/>
</dbReference>
<organism evidence="4 5">
    <name type="scientific">Mesonia sediminis</name>
    <dbReference type="NCBI Taxonomy" id="1703946"/>
    <lineage>
        <taxon>Bacteria</taxon>
        <taxon>Pseudomonadati</taxon>
        <taxon>Bacteroidota</taxon>
        <taxon>Flavobacteriia</taxon>
        <taxon>Flavobacteriales</taxon>
        <taxon>Flavobacteriaceae</taxon>
        <taxon>Mesonia</taxon>
    </lineage>
</organism>
<dbReference type="NCBIfam" id="TIGR03521">
    <property type="entry name" value="GldG"/>
    <property type="match status" value="1"/>
</dbReference>
<keyword evidence="5" id="KW-1185">Reference proteome</keyword>
<dbReference type="InterPro" id="IPR019196">
    <property type="entry name" value="ABC_transp_unknown"/>
</dbReference>
<reference evidence="5" key="1">
    <citation type="journal article" date="2019" name="Int. J. Syst. Evol. Microbiol.">
        <title>The Global Catalogue of Microorganisms (GCM) 10K type strain sequencing project: providing services to taxonomists for standard genome sequencing and annotation.</title>
        <authorList>
            <consortium name="The Broad Institute Genomics Platform"/>
            <consortium name="The Broad Institute Genome Sequencing Center for Infectious Disease"/>
            <person name="Wu L."/>
            <person name="Ma J."/>
        </authorList>
    </citation>
    <scope>NUCLEOTIDE SEQUENCE [LARGE SCALE GENOMIC DNA]</scope>
    <source>
        <strain evidence="5">KCTC 42255</strain>
    </source>
</reference>
<evidence type="ECO:0000313" key="4">
    <source>
        <dbReference type="EMBL" id="MFD2696640.1"/>
    </source>
</evidence>
<name>A0ABW5SA01_9FLAO</name>
<evidence type="ECO:0000259" key="3">
    <source>
        <dbReference type="Pfam" id="PF23357"/>
    </source>
</evidence>
<feature type="transmembrane region" description="Helical" evidence="1">
    <location>
        <begin position="7"/>
        <end position="27"/>
    </location>
</feature>
<dbReference type="InterPro" id="IPR019863">
    <property type="entry name" value="Motility-assoc_ABC-rel_GldG"/>
</dbReference>
<feature type="domain" description="ABC-type uncharacterised transport system" evidence="2">
    <location>
        <begin position="187"/>
        <end position="492"/>
    </location>
</feature>
<keyword evidence="1" id="KW-1133">Transmembrane helix</keyword>
<feature type="domain" description="DUF7088" evidence="3">
    <location>
        <begin position="35"/>
        <end position="139"/>
    </location>
</feature>
<dbReference type="Proteomes" id="UP001597357">
    <property type="component" value="Unassembled WGS sequence"/>
</dbReference>
<proteinExistence type="predicted"/>
<keyword evidence="1" id="KW-0812">Transmembrane</keyword>
<dbReference type="EMBL" id="JBHULZ010000008">
    <property type="protein sequence ID" value="MFD2696640.1"/>
    <property type="molecule type" value="Genomic_DNA"/>
</dbReference>
<dbReference type="Pfam" id="PF23357">
    <property type="entry name" value="DUF7088"/>
    <property type="match status" value="1"/>
</dbReference>
<keyword evidence="1" id="KW-0472">Membrane</keyword>
<evidence type="ECO:0000259" key="2">
    <source>
        <dbReference type="Pfam" id="PF09822"/>
    </source>
</evidence>
<comment type="caution">
    <text evidence="4">The sequence shown here is derived from an EMBL/GenBank/DDBJ whole genome shotgun (WGS) entry which is preliminary data.</text>
</comment>
<sequence length="556" mass="63174">MLKNLKPLLLFVLGIVLINILGNFFFYRFDLTSAQQYTLSNNTKNIISDVTEPVAIRVFLRGDFPGEFKRLQLETQYLLEEFAALNKNVKFEFINPLNQEEDAQQVAQRFYQAGMTPESLNIRENGKLTERLMFPWAVAELNDKQVKIPLLKKNITSSNEEIVNLSIANLEYNFASALNQLVYEKTKKIAVMRGNGELADPHIADFVNSLKEFYYIAPFTLDSTVVNPIKTLKQLEGFDLVIEAKPSMAFTEKEKFVLDQYLMQGGKMLWLTEGVIIEKDSLFSNPEKTALAMPKNLNLQDYFFSYGIRINPSLVQDLVSAPLILAQGEGNNTQFKPIPWFYSPLAISTNNHPIIKNIEAVKLEFSSPIDTLERKGLKKTILLHSSPKTKLEQVPSLLNLQELVSQTEAKGFNQGTKNIGVLIEGKFKSVYDKRIKPVDYKDYRESSDSTQMVVIADGDIVKNEFGRNGPIELGFDRFTGTTYGNKSLLINAVNYMLDDKGLLALRSKDVKLAFLNTEKVAQERLTWQLLNLGLPLLILTIAAAIYYNLRKRKYAR</sequence>
<accession>A0ABW5SA01</accession>
<protein>
    <submittedName>
        <fullName evidence="4">Gliding motility-associated ABC transporter substrate-binding protein GldG</fullName>
    </submittedName>
</protein>
<feature type="transmembrane region" description="Helical" evidence="1">
    <location>
        <begin position="529"/>
        <end position="549"/>
    </location>
</feature>
<dbReference type="Pfam" id="PF09822">
    <property type="entry name" value="ABC_transp_aux"/>
    <property type="match status" value="1"/>
</dbReference>
<dbReference type="InterPro" id="IPR055396">
    <property type="entry name" value="DUF7088"/>
</dbReference>
<evidence type="ECO:0000256" key="1">
    <source>
        <dbReference type="SAM" id="Phobius"/>
    </source>
</evidence>
<gene>
    <name evidence="4" type="primary">gldG</name>
    <name evidence="4" type="ORF">ACFSQ0_01405</name>
</gene>
<evidence type="ECO:0000313" key="5">
    <source>
        <dbReference type="Proteomes" id="UP001597357"/>
    </source>
</evidence>